<dbReference type="InterPro" id="IPR011990">
    <property type="entry name" value="TPR-like_helical_dom_sf"/>
</dbReference>
<evidence type="ECO:0000313" key="2">
    <source>
        <dbReference type="EMBL" id="GFE53473.1"/>
    </source>
</evidence>
<proteinExistence type="predicted"/>
<name>A0A9W5WU23_BABOV</name>
<gene>
    <name evidence="2" type="ORF">BaOVIS_008770</name>
</gene>
<dbReference type="Gene3D" id="1.25.40.10">
    <property type="entry name" value="Tetratricopeptide repeat domain"/>
    <property type="match status" value="1"/>
</dbReference>
<protein>
    <submittedName>
        <fullName evidence="2">Tetratricopeptide repeat-containing protein, putative</fullName>
    </submittedName>
</protein>
<feature type="compositionally biased region" description="Polar residues" evidence="1">
    <location>
        <begin position="1049"/>
        <end position="1065"/>
    </location>
</feature>
<dbReference type="OrthoDB" id="360640at2759"/>
<feature type="region of interest" description="Disordered" evidence="1">
    <location>
        <begin position="1036"/>
        <end position="1065"/>
    </location>
</feature>
<organism evidence="2 3">
    <name type="scientific">Babesia ovis</name>
    <dbReference type="NCBI Taxonomy" id="5869"/>
    <lineage>
        <taxon>Eukaryota</taxon>
        <taxon>Sar</taxon>
        <taxon>Alveolata</taxon>
        <taxon>Apicomplexa</taxon>
        <taxon>Aconoidasida</taxon>
        <taxon>Piroplasmida</taxon>
        <taxon>Babesiidae</taxon>
        <taxon>Babesia</taxon>
    </lineage>
</organism>
<dbReference type="EMBL" id="BLIY01000006">
    <property type="protein sequence ID" value="GFE53473.1"/>
    <property type="molecule type" value="Genomic_DNA"/>
</dbReference>
<reference evidence="2" key="1">
    <citation type="submission" date="2019-12" db="EMBL/GenBank/DDBJ databases">
        <title>Genome sequence of Babesia ovis.</title>
        <authorList>
            <person name="Yamagishi J."/>
            <person name="Sevinc F."/>
            <person name="Xuan X."/>
        </authorList>
    </citation>
    <scope>NUCLEOTIDE SEQUENCE</scope>
    <source>
        <strain evidence="2">Selcuk</strain>
    </source>
</reference>
<dbReference type="Proteomes" id="UP001057455">
    <property type="component" value="Unassembled WGS sequence"/>
</dbReference>
<dbReference type="SUPFAM" id="SSF48452">
    <property type="entry name" value="TPR-like"/>
    <property type="match status" value="1"/>
</dbReference>
<comment type="caution">
    <text evidence="2">The sequence shown here is derived from an EMBL/GenBank/DDBJ whole genome shotgun (WGS) entry which is preliminary data.</text>
</comment>
<evidence type="ECO:0000313" key="3">
    <source>
        <dbReference type="Proteomes" id="UP001057455"/>
    </source>
</evidence>
<accession>A0A9W5WU23</accession>
<sequence>MASSWPGTSFEAPTDPDSKGLSRLRRFQQVALQRLEELYSRNAFEELGRFAEQNINSLDQINGGNYARCARSLLGNSSDTAEDARLILNLSDSNIAHRLMADGDFLCMLVFTQSIKIYQYDYSNNSDVDQLLLSYDMYTTLYLAMIDSLIQYEDWEHGFDILMQLGAVLHLLRIDLGKVLQSLNDPSQTSCFRKSLLNNIISQRGIRVDNGLDVDHDRAIVVRVVEMFTQEMQLEIWSRVVILWLRDSSLHNILETLQTLPLHLRSKLYRNAKSSVLQGTKSRKKSLFIRHDSIDVSPTLCTNGTFCRNRGYSEGRCAYRWSNIRYRRVFAYLLSVNTCYRRYALEGWLMLAQISMDVDEEFGSSLYFMMYMVMRIISSNTTVPRQATRNRFGNRKSVSCNNKGQSKLLDKQYMIMNYAWSQHSANQKVRCVMSDVDLIWLRQNWRWGHLKLKDKPLLYGLERYSGYDRTQLEFMVMVDVDHAVLYSAPDIEIMAFAQCSMVDDNINVSLEISRNDLGLLKSKVEDGCVDSIHLEDVVMGDHSVEVAIDFTPLCHLLASRNKMGNNKKSSMEEYRKLSKMMLAKEPNLEVQTLIRGYEPMVLLALVAFCISVDREYTVLHFLQSLEYLNYKDTLRKKGKMFLRQVLPWVPVRKSVETNRMLGFQKRIRNTFSYHAQKAYLKATGIDHLSKTGFDKTFARFISNTKQSSTLAKDHVSLTSGSEMPAQLKRKIRFQFSLLRRYRTVDRSERSIRSLYTSRPYVYNHGIRYMPFCNACTNGYRNSKIRQNPLTTSDGFTRSDVSELYEDHASPLSGNIAYMCSFCQIDRMILLINWISHFIFTSGVWLHKQNSSVLLPKSFSSRSRKQGNRGSGTTPMLYLQSTHEALSLGARGRKMLGYVSELHVSEPKPKGEIDPFSSSLILLNEIIESAMLLQMATYFHEQQYDHLLFRLALLQVLQGRWNLCLSLLKQLQGDTCQYNTPFGRTSVPISEVQPRLTNIEAKFVSYLSAKILIELVREPHLAIEQLSVEMYDVTESDGVKSGSYPKKQRNQSQPDPKQVSVSNNSRRMSTKSMLLLGAAYLKLGYLEVDPSSSSLSDIIDDCLHVEDSQLGTVCIVECLDNRSDENNIGDSADKSDISCGRGRVAKATEYILKSLSLDPLCYRAWIYLAHCGMVSHDYEFAYACCNRSIECYDSCLAAWLTMAVVLSSRARSCAPIRVKRGMWEKYFELCGSSESNNGGTSETKVVAYPVPYDPVFPTFAINELELSDHTTKSIGGDLTLCLDVLVKSARFGSAYSYAGALQVVCRTSDEMVDSFPWEISTCSPRSSLIVPRKLLLVLLASVDFASKKGTSIRPEDMNKDNIYRIHMYIKSLVATAVSQKLFISCIPFLRSLCVMFSLDVIADLRSGLIEKCGESNKGYMEEEVYGWIVFLEILSQHGHASTAELFLPLLDCYLDVYPPRSQEAQYSGNSTDNYCTDSLSGGYRCGDVKRHFGELSMIVSDLCAEAAFIRLYVRSFLSSEDDLRELLSDLRAAMSRYNSRKLRLLEGRVLAGLKDFQRSAEVFDTLLRRGYIGTASTDYLLEHRSMKVYSRVLSAIGEDIQALAVESFAEQCYFTTPIVRCDLCLVTSL</sequence>
<evidence type="ECO:0000256" key="1">
    <source>
        <dbReference type="SAM" id="MobiDB-lite"/>
    </source>
</evidence>
<feature type="region of interest" description="Disordered" evidence="1">
    <location>
        <begin position="1"/>
        <end position="20"/>
    </location>
</feature>
<keyword evidence="3" id="KW-1185">Reference proteome</keyword>